<dbReference type="PROSITE" id="PS51257">
    <property type="entry name" value="PROKAR_LIPOPROTEIN"/>
    <property type="match status" value="1"/>
</dbReference>
<sequence>MKRQITIVTLLLLVTATIFSCKKDTESVKARIMGKWTVNKIVVSGYTGESIIKNGTFTYGASTDYMDFKSNNDDVLELSLKGTKTIGDYTGTMDAFNIYLPEEGISYCTINVLKDKELQFTAKLDKTNVVKVYYLTR</sequence>
<protein>
    <recommendedName>
        <fullName evidence="3">Lipocalin-like domain-containing protein</fullName>
    </recommendedName>
</protein>
<evidence type="ECO:0008006" key="3">
    <source>
        <dbReference type="Google" id="ProtNLM"/>
    </source>
</evidence>
<gene>
    <name evidence="1" type="ORF">O0955_00630</name>
</gene>
<organism evidence="1 2">
    <name type="scientific">Pedobacter punctiformis</name>
    <dbReference type="NCBI Taxonomy" id="3004097"/>
    <lineage>
        <taxon>Bacteria</taxon>
        <taxon>Pseudomonadati</taxon>
        <taxon>Bacteroidota</taxon>
        <taxon>Sphingobacteriia</taxon>
        <taxon>Sphingobacteriales</taxon>
        <taxon>Sphingobacteriaceae</taxon>
        <taxon>Pedobacter</taxon>
    </lineage>
</organism>
<dbReference type="EMBL" id="JAPWGM010000001">
    <property type="protein sequence ID" value="MCZ4242493.1"/>
    <property type="molecule type" value="Genomic_DNA"/>
</dbReference>
<dbReference type="Proteomes" id="UP001144347">
    <property type="component" value="Unassembled WGS sequence"/>
</dbReference>
<comment type="caution">
    <text evidence="1">The sequence shown here is derived from an EMBL/GenBank/DDBJ whole genome shotgun (WGS) entry which is preliminary data.</text>
</comment>
<reference evidence="1" key="1">
    <citation type="submission" date="2022-12" db="EMBL/GenBank/DDBJ databases">
        <title>Genome sequence of HCMS5-2.</title>
        <authorList>
            <person name="Woo H."/>
        </authorList>
    </citation>
    <scope>NUCLEOTIDE SEQUENCE</scope>
    <source>
        <strain evidence="1">HCMS5-2</strain>
    </source>
</reference>
<evidence type="ECO:0000313" key="2">
    <source>
        <dbReference type="Proteomes" id="UP001144347"/>
    </source>
</evidence>
<name>A0ABT4L5Q4_9SPHI</name>
<dbReference type="RefSeq" id="WP_269425609.1">
    <property type="nucleotide sequence ID" value="NZ_JAPWGM010000001.1"/>
</dbReference>
<accession>A0ABT4L5Q4</accession>
<keyword evidence="2" id="KW-1185">Reference proteome</keyword>
<evidence type="ECO:0000313" key="1">
    <source>
        <dbReference type="EMBL" id="MCZ4242493.1"/>
    </source>
</evidence>
<proteinExistence type="predicted"/>